<dbReference type="CDD" id="cd06267">
    <property type="entry name" value="PBP1_LacI_sugar_binding-like"/>
    <property type="match status" value="1"/>
</dbReference>
<protein>
    <submittedName>
        <fullName evidence="5">LacI family transcriptional regulator</fullName>
    </submittedName>
</protein>
<sequence length="359" mass="39121">MNPPRRVRLQDIADSLGLSVNTVSRALAGKSAVSERTRALIKAEAERLGYVPNSVARSLVLGSNMTIGVVITNPSNPFYARLISAIEQRSRALGYSLLLMVSEENEENERRAVETMMRWGVDGALVVPVQTEVDHLRRLTSAGTTVVLVNRELSGFSCDLVGIDYRQGAYDATTHLLDSGAEHLCLLEEDLEISPVKARIEGFREALAERGVPEDAVSVLRVPTRRREARALPWEPNESYQLARELVGQLPRRSGILVGNDYFALGVYRAVTEAHRTIATDVAVVGFGDHPFSAYLMPALSSVRLPAEQVGRAAVDQLVARLSKRESPDAYTTVRYSCQLVVRDSSIASSPAQSPPGGG</sequence>
<dbReference type="AlphaFoldDB" id="A0A3D9UZQ4"/>
<dbReference type="InterPro" id="IPR010982">
    <property type="entry name" value="Lambda_DNA-bd_dom_sf"/>
</dbReference>
<dbReference type="SUPFAM" id="SSF53822">
    <property type="entry name" value="Periplasmic binding protein-like I"/>
    <property type="match status" value="1"/>
</dbReference>
<organism evidence="5 6">
    <name type="scientific">Thermasporomyces composti</name>
    <dbReference type="NCBI Taxonomy" id="696763"/>
    <lineage>
        <taxon>Bacteria</taxon>
        <taxon>Bacillati</taxon>
        <taxon>Actinomycetota</taxon>
        <taxon>Actinomycetes</taxon>
        <taxon>Propionibacteriales</taxon>
        <taxon>Nocardioidaceae</taxon>
        <taxon>Thermasporomyces</taxon>
    </lineage>
</organism>
<keyword evidence="3" id="KW-0804">Transcription</keyword>
<gene>
    <name evidence="5" type="ORF">DFJ64_0122</name>
</gene>
<dbReference type="GO" id="GO:0003700">
    <property type="term" value="F:DNA-binding transcription factor activity"/>
    <property type="evidence" value="ECO:0007669"/>
    <property type="project" value="TreeGrafter"/>
</dbReference>
<dbReference type="Gene3D" id="1.10.260.40">
    <property type="entry name" value="lambda repressor-like DNA-binding domains"/>
    <property type="match status" value="1"/>
</dbReference>
<dbReference type="Pfam" id="PF00356">
    <property type="entry name" value="LacI"/>
    <property type="match status" value="1"/>
</dbReference>
<dbReference type="OrthoDB" id="9785139at2"/>
<dbReference type="InterPro" id="IPR046335">
    <property type="entry name" value="LacI/GalR-like_sensor"/>
</dbReference>
<dbReference type="EMBL" id="QTUC01000001">
    <property type="protein sequence ID" value="REF34757.1"/>
    <property type="molecule type" value="Genomic_DNA"/>
</dbReference>
<dbReference type="InterPro" id="IPR028082">
    <property type="entry name" value="Peripla_BP_I"/>
</dbReference>
<dbReference type="CDD" id="cd01392">
    <property type="entry name" value="HTH_LacI"/>
    <property type="match status" value="1"/>
</dbReference>
<dbReference type="Proteomes" id="UP000256485">
    <property type="component" value="Unassembled WGS sequence"/>
</dbReference>
<dbReference type="PROSITE" id="PS50932">
    <property type="entry name" value="HTH_LACI_2"/>
    <property type="match status" value="1"/>
</dbReference>
<evidence type="ECO:0000259" key="4">
    <source>
        <dbReference type="PROSITE" id="PS50932"/>
    </source>
</evidence>
<dbReference type="PANTHER" id="PTHR30146:SF109">
    <property type="entry name" value="HTH-TYPE TRANSCRIPTIONAL REGULATOR GALS"/>
    <property type="match status" value="1"/>
</dbReference>
<accession>A0A3D9UZQ4</accession>
<dbReference type="Pfam" id="PF13377">
    <property type="entry name" value="Peripla_BP_3"/>
    <property type="match status" value="1"/>
</dbReference>
<name>A0A3D9UZQ4_THECX</name>
<evidence type="ECO:0000256" key="3">
    <source>
        <dbReference type="ARBA" id="ARBA00023163"/>
    </source>
</evidence>
<dbReference type="GO" id="GO:0000976">
    <property type="term" value="F:transcription cis-regulatory region binding"/>
    <property type="evidence" value="ECO:0007669"/>
    <property type="project" value="TreeGrafter"/>
</dbReference>
<dbReference type="Gene3D" id="3.40.50.2300">
    <property type="match status" value="2"/>
</dbReference>
<dbReference type="RefSeq" id="WP_115848665.1">
    <property type="nucleotide sequence ID" value="NZ_QTUC01000001.1"/>
</dbReference>
<dbReference type="SMART" id="SM00354">
    <property type="entry name" value="HTH_LACI"/>
    <property type="match status" value="1"/>
</dbReference>
<evidence type="ECO:0000256" key="2">
    <source>
        <dbReference type="ARBA" id="ARBA00023125"/>
    </source>
</evidence>
<keyword evidence="2" id="KW-0238">DNA-binding</keyword>
<feature type="domain" description="HTH lacI-type" evidence="4">
    <location>
        <begin position="7"/>
        <end position="61"/>
    </location>
</feature>
<evidence type="ECO:0000256" key="1">
    <source>
        <dbReference type="ARBA" id="ARBA00023015"/>
    </source>
</evidence>
<dbReference type="InterPro" id="IPR000843">
    <property type="entry name" value="HTH_LacI"/>
</dbReference>
<dbReference type="SUPFAM" id="SSF47413">
    <property type="entry name" value="lambda repressor-like DNA-binding domains"/>
    <property type="match status" value="1"/>
</dbReference>
<reference evidence="5 6" key="1">
    <citation type="submission" date="2018-08" db="EMBL/GenBank/DDBJ databases">
        <title>Sequencing the genomes of 1000 actinobacteria strains.</title>
        <authorList>
            <person name="Klenk H.-P."/>
        </authorList>
    </citation>
    <scope>NUCLEOTIDE SEQUENCE [LARGE SCALE GENOMIC DNA]</scope>
    <source>
        <strain evidence="5 6">DSM 22891</strain>
    </source>
</reference>
<keyword evidence="1" id="KW-0805">Transcription regulation</keyword>
<evidence type="ECO:0000313" key="6">
    <source>
        <dbReference type="Proteomes" id="UP000256485"/>
    </source>
</evidence>
<comment type="caution">
    <text evidence="5">The sequence shown here is derived from an EMBL/GenBank/DDBJ whole genome shotgun (WGS) entry which is preliminary data.</text>
</comment>
<dbReference type="PANTHER" id="PTHR30146">
    <property type="entry name" value="LACI-RELATED TRANSCRIPTIONAL REPRESSOR"/>
    <property type="match status" value="1"/>
</dbReference>
<evidence type="ECO:0000313" key="5">
    <source>
        <dbReference type="EMBL" id="REF34757.1"/>
    </source>
</evidence>
<keyword evidence="6" id="KW-1185">Reference proteome</keyword>
<proteinExistence type="predicted"/>